<reference evidence="3" key="1">
    <citation type="submission" date="2022-11" db="UniProtKB">
        <authorList>
            <consortium name="WormBaseParasite"/>
        </authorList>
    </citation>
    <scope>IDENTIFICATION</scope>
</reference>
<keyword evidence="2" id="KW-1185">Reference proteome</keyword>
<accession>A0A914R532</accession>
<evidence type="ECO:0000313" key="2">
    <source>
        <dbReference type="Proteomes" id="UP000887578"/>
    </source>
</evidence>
<organism evidence="2 3">
    <name type="scientific">Panagrolaimus davidi</name>
    <dbReference type="NCBI Taxonomy" id="227884"/>
    <lineage>
        <taxon>Eukaryota</taxon>
        <taxon>Metazoa</taxon>
        <taxon>Ecdysozoa</taxon>
        <taxon>Nematoda</taxon>
        <taxon>Chromadorea</taxon>
        <taxon>Rhabditida</taxon>
        <taxon>Tylenchina</taxon>
        <taxon>Panagrolaimomorpha</taxon>
        <taxon>Panagrolaimoidea</taxon>
        <taxon>Panagrolaimidae</taxon>
        <taxon>Panagrolaimus</taxon>
    </lineage>
</organism>
<dbReference type="Proteomes" id="UP000887578">
    <property type="component" value="Unplaced"/>
</dbReference>
<evidence type="ECO:0000256" key="1">
    <source>
        <dbReference type="SAM" id="MobiDB-lite"/>
    </source>
</evidence>
<protein>
    <submittedName>
        <fullName evidence="3">Uncharacterized protein</fullName>
    </submittedName>
</protein>
<feature type="compositionally biased region" description="Polar residues" evidence="1">
    <location>
        <begin position="200"/>
        <end position="213"/>
    </location>
</feature>
<feature type="region of interest" description="Disordered" evidence="1">
    <location>
        <begin position="192"/>
        <end position="273"/>
    </location>
</feature>
<feature type="region of interest" description="Disordered" evidence="1">
    <location>
        <begin position="1"/>
        <end position="103"/>
    </location>
</feature>
<evidence type="ECO:0000313" key="3">
    <source>
        <dbReference type="WBParaSite" id="PDA_v2.g9751.t1"/>
    </source>
</evidence>
<dbReference type="WBParaSite" id="PDA_v2.g9751.t1">
    <property type="protein sequence ID" value="PDA_v2.g9751.t1"/>
    <property type="gene ID" value="PDA_v2.g9751"/>
</dbReference>
<sequence>MTKRKPFAVLLASGNKDATASQGDDPAAIPDEDDESVKTSSTQASSTRQLPAALIIPDWADAAQDDNPQPPNDEFGAEFLPPTPKASSQSQLRQSTVPKSNEIEELRQIQQKLLQQKEELRQKQAEVEAEEKALLLQTNDSEDEGLEQFYEALINPSVDPSLAPSPTLQQGFFPTATYPYFNYPPQLAHMNLPQLPHQPINRQPSNFQRSMHPSQYRRPRPVPQPEEGEYQRQPHPQQARSNDGLAAVPQPLQPLQPLQPQPQANATPSQVESHLPAETFKIFNKIQQKFQDRPFNSDEVFVKLVELREKDVHAIFKSGRELNILYDNLEVFLRQYTSDNTLLLRRHQKAPFTLQQKDAWSAFLQSSDDISFKGYWEPSYLYPMLDCCRDAAEMYFFDICFPKVTAYPILQHLPPKMDTLFIDFRRSESPSIVDVFAAFSLDCEEGNHKYTSLTTIVSTFPTNEIFDTTINKLRQYVSEKLIVLVDEKPYDSYVRILKARHFVVDGFATYFGAKESFVVFQHASNDSVLCIGLRAQQ</sequence>
<name>A0A914R532_9BILA</name>
<feature type="compositionally biased region" description="Polar residues" evidence="1">
    <location>
        <begin position="38"/>
        <end position="49"/>
    </location>
</feature>
<feature type="compositionally biased region" description="Polar residues" evidence="1">
    <location>
        <begin position="85"/>
        <end position="99"/>
    </location>
</feature>
<dbReference type="AlphaFoldDB" id="A0A914R532"/>
<proteinExistence type="predicted"/>
<feature type="compositionally biased region" description="Pro residues" evidence="1">
    <location>
        <begin position="251"/>
        <end position="260"/>
    </location>
</feature>